<comment type="caution">
    <text evidence="3">The sequence shown here is derived from an EMBL/GenBank/DDBJ whole genome shotgun (WGS) entry which is preliminary data.</text>
</comment>
<dbReference type="Proteomes" id="UP000314294">
    <property type="component" value="Unassembled WGS sequence"/>
</dbReference>
<sequence>MVRKGDGFYIKSLSGLGFLCPGLDFLLVALVVLWDPLWHQTPAPGDFSQRSSPQRPRPIGSDLKASRPTDTKTTSETKTEISFQISEA</sequence>
<evidence type="ECO:0000313" key="3">
    <source>
        <dbReference type="EMBL" id="TNN46786.1"/>
    </source>
</evidence>
<dbReference type="EMBL" id="SRLO01000773">
    <property type="protein sequence ID" value="TNN46786.1"/>
    <property type="molecule type" value="Genomic_DNA"/>
</dbReference>
<protein>
    <submittedName>
        <fullName evidence="3">Uncharacterized protein</fullName>
    </submittedName>
</protein>
<feature type="transmembrane region" description="Helical" evidence="2">
    <location>
        <begin position="12"/>
        <end position="34"/>
    </location>
</feature>
<reference evidence="3 4" key="1">
    <citation type="submission" date="2019-03" db="EMBL/GenBank/DDBJ databases">
        <title>First draft genome of Liparis tanakae, snailfish: a comprehensive survey of snailfish specific genes.</title>
        <authorList>
            <person name="Kim W."/>
            <person name="Song I."/>
            <person name="Jeong J.-H."/>
            <person name="Kim D."/>
            <person name="Kim S."/>
            <person name="Ryu S."/>
            <person name="Song J.Y."/>
            <person name="Lee S.K."/>
        </authorList>
    </citation>
    <scope>NUCLEOTIDE SEQUENCE [LARGE SCALE GENOMIC DNA]</scope>
    <source>
        <tissue evidence="3">Muscle</tissue>
    </source>
</reference>
<evidence type="ECO:0000313" key="4">
    <source>
        <dbReference type="Proteomes" id="UP000314294"/>
    </source>
</evidence>
<organism evidence="3 4">
    <name type="scientific">Liparis tanakae</name>
    <name type="common">Tanaka's snailfish</name>
    <dbReference type="NCBI Taxonomy" id="230148"/>
    <lineage>
        <taxon>Eukaryota</taxon>
        <taxon>Metazoa</taxon>
        <taxon>Chordata</taxon>
        <taxon>Craniata</taxon>
        <taxon>Vertebrata</taxon>
        <taxon>Euteleostomi</taxon>
        <taxon>Actinopterygii</taxon>
        <taxon>Neopterygii</taxon>
        <taxon>Teleostei</taxon>
        <taxon>Neoteleostei</taxon>
        <taxon>Acanthomorphata</taxon>
        <taxon>Eupercaria</taxon>
        <taxon>Perciformes</taxon>
        <taxon>Cottioidei</taxon>
        <taxon>Cottales</taxon>
        <taxon>Liparidae</taxon>
        <taxon>Liparis</taxon>
    </lineage>
</organism>
<keyword evidence="2" id="KW-1133">Transmembrane helix</keyword>
<dbReference type="AlphaFoldDB" id="A0A4Z2FZN6"/>
<evidence type="ECO:0000256" key="2">
    <source>
        <dbReference type="SAM" id="Phobius"/>
    </source>
</evidence>
<keyword evidence="4" id="KW-1185">Reference proteome</keyword>
<evidence type="ECO:0000256" key="1">
    <source>
        <dbReference type="SAM" id="MobiDB-lite"/>
    </source>
</evidence>
<keyword evidence="2" id="KW-0812">Transmembrane</keyword>
<accession>A0A4Z2FZN6</accession>
<feature type="compositionally biased region" description="Basic and acidic residues" evidence="1">
    <location>
        <begin position="64"/>
        <end position="79"/>
    </location>
</feature>
<proteinExistence type="predicted"/>
<feature type="region of interest" description="Disordered" evidence="1">
    <location>
        <begin position="42"/>
        <end position="88"/>
    </location>
</feature>
<gene>
    <name evidence="3" type="ORF">EYF80_042997</name>
</gene>
<keyword evidence="2" id="KW-0472">Membrane</keyword>
<name>A0A4Z2FZN6_9TELE</name>